<protein>
    <recommendedName>
        <fullName evidence="3">DUF559 domain-containing protein</fullName>
    </recommendedName>
</protein>
<evidence type="ECO:0000313" key="1">
    <source>
        <dbReference type="EMBL" id="UYM07553.1"/>
    </source>
</evidence>
<evidence type="ECO:0008006" key="3">
    <source>
        <dbReference type="Google" id="ProtNLM"/>
    </source>
</evidence>
<dbReference type="EMBL" id="CP094970">
    <property type="protein sequence ID" value="UYM07553.1"/>
    <property type="molecule type" value="Genomic_DNA"/>
</dbReference>
<evidence type="ECO:0000313" key="2">
    <source>
        <dbReference type="Proteomes" id="UP001164390"/>
    </source>
</evidence>
<proteinExistence type="predicted"/>
<dbReference type="AlphaFoldDB" id="A0AA46TND6"/>
<dbReference type="RefSeq" id="WP_271636529.1">
    <property type="nucleotide sequence ID" value="NZ_CP094970.1"/>
</dbReference>
<dbReference type="Proteomes" id="UP001164390">
    <property type="component" value="Chromosome"/>
</dbReference>
<keyword evidence="2" id="KW-1185">Reference proteome</keyword>
<name>A0AA46TND6_9ACTN</name>
<sequence>MNLTRTERIDDPPGWTQIERDQRRVVTSAQASIAFGKPFVINQLHKHRWQRPCRGVIVVHNGPILESERRMVALLSGPPRSVLGGLTALREDGFAGFESVDARPRIIVPAGARRPSNRDVDVHWSEHLGDDDVHPLQVPVRTRPARSALNEAAWSRPPRLARALILSVVQQGLARPDDLIARLATWPNGQHHGLIMESTLDAAGGTQSLPEGDFVRICTRQGAPPPSQQVVRRRPDGRLFVDIEWRQHDVAVEIHGIPHMRVLNWEADLMRANEIVIAGPRLLIFSSYAVRHEPDRVWDQVCRALRLGGWRG</sequence>
<accession>A0AA46TND6</accession>
<organism evidence="1 2">
    <name type="scientific">Solicola gregarius</name>
    <dbReference type="NCBI Taxonomy" id="2908642"/>
    <lineage>
        <taxon>Bacteria</taxon>
        <taxon>Bacillati</taxon>
        <taxon>Actinomycetota</taxon>
        <taxon>Actinomycetes</taxon>
        <taxon>Propionibacteriales</taxon>
        <taxon>Nocardioidaceae</taxon>
        <taxon>Solicola</taxon>
    </lineage>
</organism>
<reference evidence="1" key="1">
    <citation type="submission" date="2022-01" db="EMBL/GenBank/DDBJ databases">
        <title>Nocardioidaceae gen. sp. A5X3R13.</title>
        <authorList>
            <person name="Lopez Marin M.A."/>
            <person name="Uhlik O."/>
        </authorList>
    </citation>
    <scope>NUCLEOTIDE SEQUENCE</scope>
    <source>
        <strain evidence="1">A5X3R13</strain>
    </source>
</reference>
<dbReference type="KEGG" id="sgrg:L0C25_10920"/>
<gene>
    <name evidence="1" type="ORF">L0C25_10920</name>
</gene>